<name>A0A6G1ZCR9_9BACT</name>
<feature type="chain" id="PRO_5026306716" evidence="1">
    <location>
        <begin position="34"/>
        <end position="995"/>
    </location>
</feature>
<evidence type="ECO:0000313" key="2">
    <source>
        <dbReference type="EMBL" id="MRY11766.1"/>
    </source>
</evidence>
<proteinExistence type="predicted"/>
<comment type="caution">
    <text evidence="2">The sequence shown here is derived from an EMBL/GenBank/DDBJ whole genome shotgun (WGS) entry which is preliminary data.</text>
</comment>
<dbReference type="InterPro" id="IPR032675">
    <property type="entry name" value="LRR_dom_sf"/>
</dbReference>
<dbReference type="InterPro" id="IPR053139">
    <property type="entry name" value="Surface_bspA-like"/>
</dbReference>
<dbReference type="AlphaFoldDB" id="A0A6G1ZCR9"/>
<gene>
    <name evidence="2" type="ORF">GKE01_09830</name>
</gene>
<dbReference type="Pfam" id="PF13306">
    <property type="entry name" value="LRR_5"/>
    <property type="match status" value="2"/>
</dbReference>
<dbReference type="RefSeq" id="WP_154278260.1">
    <property type="nucleotide sequence ID" value="NZ_WKLJ01000011.1"/>
</dbReference>
<feature type="signal peptide" evidence="1">
    <location>
        <begin position="1"/>
        <end position="33"/>
    </location>
</feature>
<organism evidence="2">
    <name type="scientific">Parabacteroides goldsteinii</name>
    <dbReference type="NCBI Taxonomy" id="328812"/>
    <lineage>
        <taxon>Bacteria</taxon>
        <taxon>Pseudomonadati</taxon>
        <taxon>Bacteroidota</taxon>
        <taxon>Bacteroidia</taxon>
        <taxon>Bacteroidales</taxon>
        <taxon>Tannerellaceae</taxon>
        <taxon>Parabacteroides</taxon>
    </lineage>
</organism>
<keyword evidence="1" id="KW-0732">Signal</keyword>
<dbReference type="SUPFAM" id="SSF52058">
    <property type="entry name" value="L domain-like"/>
    <property type="match status" value="1"/>
</dbReference>
<protein>
    <submittedName>
        <fullName evidence="2">Leucine-rich repeat protein</fullName>
    </submittedName>
</protein>
<evidence type="ECO:0000256" key="1">
    <source>
        <dbReference type="SAM" id="SignalP"/>
    </source>
</evidence>
<reference evidence="2" key="1">
    <citation type="journal article" date="2019" name="Nat. Med.">
        <title>A library of human gut bacterial isolates paired with longitudinal multiomics data enables mechanistic microbiome research.</title>
        <authorList>
            <person name="Poyet M."/>
            <person name="Groussin M."/>
            <person name="Gibbons S.M."/>
            <person name="Avila-Pacheco J."/>
            <person name="Jiang X."/>
            <person name="Kearney S.M."/>
            <person name="Perrotta A.R."/>
            <person name="Berdy B."/>
            <person name="Zhao S."/>
            <person name="Lieberman T.D."/>
            <person name="Swanson P.K."/>
            <person name="Smith M."/>
            <person name="Roesemann S."/>
            <person name="Alexander J.E."/>
            <person name="Rich S.A."/>
            <person name="Livny J."/>
            <person name="Vlamakis H."/>
            <person name="Clish C."/>
            <person name="Bullock K."/>
            <person name="Deik A."/>
            <person name="Scott J."/>
            <person name="Pierce K.A."/>
            <person name="Xavier R.J."/>
            <person name="Alm E.J."/>
        </authorList>
    </citation>
    <scope>NUCLEOTIDE SEQUENCE</scope>
    <source>
        <strain evidence="2">BIOML-A4</strain>
    </source>
</reference>
<sequence>MNRFFTNKTKAASLLRGLLLLSIMMLTSVGTWAEDEGGPPTEVSVSDTTALKNALESTTASTISMKESITLAEEVKITVGADHTLSIAEGKTLTCTVQQGIAFKAGSNLTLTIQGGTGSKLEINVAGGGTAITGGTLTLENITVDITSGIINPFYLNVGSGATINVDAANQDTPLQSSQLTVNDGGTININTFERVGLNINFTLTINNGGTVKVGNGTGDNRGITISKGASIVLNGGTLEGTGNDKGGNIYLQQNAKVKGMSGKLVDRGENLSENGEVTVGAENAEPSTTSLTEGAYTWDKSTSKFAKPVLNKGWELLENGALTISSQTGMANWKQNGQSSNGKDVKSVTITGDVTEIVGSAFTFCSNLTQVTITATGITSIGASAFQNTKSLTTIEIPASVTTIGNAAFAGSGISTFTVAEGSSSFKADADCKALLTSDGKTLVVFAPKATGSYTIPGGVETISPYSFETSALTSLVIPSSVKTIGESAFYLSALTSIEIGEAVETIEAMAFFSSALTSIVIPESVKTIGEAAFTLSALTSIVIPKSVETIGDAAFSQSSALTTVTFEGESAPTIGKGIFAFCDNLTSILVPANATGYTGDGASDNWKAWATYINSGQAQGQTQTTGNNTVPADGTLTGNGTTEATKVTPQGDATLENVKTKETEIAVGTTSIITLTGAGNDLGAITNAGTLTLNADEGTTITVASVDNSGTFIDNTGSVTVVTGDASLDLSADDAMPSDHTATGQVTLTAKPAVAEDADVSYQWQKQENGSWTDVSNPYTRATVTGSPDFTTNISGTYRCRITVEKGSVSTTLLTLPATATVNSTPDPEPEPTYYTVTLPSVEGATTDPVAGSYDVESWDNFRFYLTLDADYNQSVPVVTTDRGETITPRTSDGAYIVKYVRSDLVISIGGIVKNPPPVANAEIQSGTRIFTRDGSLFITTDRPARAQVFALTGQLIRSLSLPAGTTHVDPLTDGIYIVRLSDGTVQKVVVRK</sequence>
<dbReference type="PANTHER" id="PTHR45661:SF3">
    <property type="entry name" value="IG-LIKE DOMAIN-CONTAINING PROTEIN"/>
    <property type="match status" value="1"/>
</dbReference>
<dbReference type="PANTHER" id="PTHR45661">
    <property type="entry name" value="SURFACE ANTIGEN"/>
    <property type="match status" value="1"/>
</dbReference>
<accession>A0A6G1ZCR9</accession>
<dbReference type="Gene3D" id="3.80.10.10">
    <property type="entry name" value="Ribonuclease Inhibitor"/>
    <property type="match status" value="2"/>
</dbReference>
<dbReference type="InterPro" id="IPR026906">
    <property type="entry name" value="LRR_5"/>
</dbReference>
<dbReference type="EMBL" id="WKLP01000012">
    <property type="protein sequence ID" value="MRY11766.1"/>
    <property type="molecule type" value="Genomic_DNA"/>
</dbReference>